<dbReference type="Pfam" id="PF12428">
    <property type="entry name" value="DUF3675"/>
    <property type="match status" value="1"/>
</dbReference>
<feature type="region of interest" description="Disordered" evidence="4">
    <location>
        <begin position="200"/>
        <end position="230"/>
    </location>
</feature>
<evidence type="ECO:0000256" key="1">
    <source>
        <dbReference type="ARBA" id="ARBA00022723"/>
    </source>
</evidence>
<evidence type="ECO:0000256" key="5">
    <source>
        <dbReference type="SAM" id="Phobius"/>
    </source>
</evidence>
<keyword evidence="3" id="KW-0862">Zinc</keyword>
<dbReference type="PANTHER" id="PTHR23012:SF180">
    <property type="entry name" value="RING_FYVE_PHD ZINC FINGER SUPERFAMILY PROTEIN"/>
    <property type="match status" value="1"/>
</dbReference>
<organism evidence="7 8">
    <name type="scientific">Papaver atlanticum</name>
    <dbReference type="NCBI Taxonomy" id="357466"/>
    <lineage>
        <taxon>Eukaryota</taxon>
        <taxon>Viridiplantae</taxon>
        <taxon>Streptophyta</taxon>
        <taxon>Embryophyta</taxon>
        <taxon>Tracheophyta</taxon>
        <taxon>Spermatophyta</taxon>
        <taxon>Magnoliopsida</taxon>
        <taxon>Ranunculales</taxon>
        <taxon>Papaveraceae</taxon>
        <taxon>Papaveroideae</taxon>
        <taxon>Papaver</taxon>
    </lineage>
</organism>
<feature type="transmembrane region" description="Helical" evidence="5">
    <location>
        <begin position="163"/>
        <end position="186"/>
    </location>
</feature>
<dbReference type="Proteomes" id="UP001202328">
    <property type="component" value="Unassembled WGS sequence"/>
</dbReference>
<dbReference type="InterPro" id="IPR011016">
    <property type="entry name" value="Znf_RING-CH"/>
</dbReference>
<dbReference type="GO" id="GO:0008270">
    <property type="term" value="F:zinc ion binding"/>
    <property type="evidence" value="ECO:0007669"/>
    <property type="project" value="UniProtKB-KW"/>
</dbReference>
<name>A0AAD4XKJ9_9MAGN</name>
<dbReference type="GO" id="GO:0016567">
    <property type="term" value="P:protein ubiquitination"/>
    <property type="evidence" value="ECO:0007669"/>
    <property type="project" value="TreeGrafter"/>
</dbReference>
<keyword evidence="2" id="KW-0863">Zinc-finger</keyword>
<proteinExistence type="predicted"/>
<evidence type="ECO:0000313" key="7">
    <source>
        <dbReference type="EMBL" id="KAI3918939.1"/>
    </source>
</evidence>
<comment type="caution">
    <text evidence="7">The sequence shown here is derived from an EMBL/GenBank/DDBJ whole genome shotgun (WGS) entry which is preliminary data.</text>
</comment>
<keyword evidence="5" id="KW-0472">Membrane</keyword>
<evidence type="ECO:0000256" key="3">
    <source>
        <dbReference type="ARBA" id="ARBA00022833"/>
    </source>
</evidence>
<dbReference type="InterPro" id="IPR013083">
    <property type="entry name" value="Znf_RING/FYVE/PHD"/>
</dbReference>
<gene>
    <name evidence="7" type="ORF">MKW98_017387</name>
</gene>
<dbReference type="CDD" id="cd16495">
    <property type="entry name" value="RING_CH-C4HC3_MARCH"/>
    <property type="match status" value="1"/>
</dbReference>
<reference evidence="7" key="1">
    <citation type="submission" date="2022-04" db="EMBL/GenBank/DDBJ databases">
        <title>A functionally conserved STORR gene fusion in Papaver species that diverged 16.8 million years ago.</title>
        <authorList>
            <person name="Catania T."/>
        </authorList>
    </citation>
    <scope>NUCLEOTIDE SEQUENCE</scope>
    <source>
        <strain evidence="7">S-188037</strain>
    </source>
</reference>
<feature type="transmembrane region" description="Helical" evidence="5">
    <location>
        <begin position="136"/>
        <end position="157"/>
    </location>
</feature>
<evidence type="ECO:0000259" key="6">
    <source>
        <dbReference type="PROSITE" id="PS51292"/>
    </source>
</evidence>
<evidence type="ECO:0000256" key="2">
    <source>
        <dbReference type="ARBA" id="ARBA00022771"/>
    </source>
</evidence>
<dbReference type="Gene3D" id="3.30.40.10">
    <property type="entry name" value="Zinc/RING finger domain, C3HC4 (zinc finger)"/>
    <property type="match status" value="1"/>
</dbReference>
<keyword evidence="5" id="KW-1133">Transmembrane helix</keyword>
<dbReference type="InterPro" id="IPR022143">
    <property type="entry name" value="DUF3675"/>
</dbReference>
<dbReference type="AlphaFoldDB" id="A0AAD4XKJ9"/>
<dbReference type="GO" id="GO:0004842">
    <property type="term" value="F:ubiquitin-protein transferase activity"/>
    <property type="evidence" value="ECO:0007669"/>
    <property type="project" value="TreeGrafter"/>
</dbReference>
<dbReference type="EMBL" id="JAJJMB010008951">
    <property type="protein sequence ID" value="KAI3918939.1"/>
    <property type="molecule type" value="Genomic_DNA"/>
</dbReference>
<dbReference type="GO" id="GO:0016020">
    <property type="term" value="C:membrane"/>
    <property type="evidence" value="ECO:0007669"/>
    <property type="project" value="TreeGrafter"/>
</dbReference>
<sequence>MEDRETVLLIESLIQPYSIPQCRICHEEEELGCSKKLEAPCACSGTCKYAHRECIQRWCDEKGNIICEICLQRFQPGYTAPPQPAKPNDISVTIRDSLEVPIQNQQLHNPGLMAIVAVDDELSGCSSIAERSASCFRFIAITFTFLLLGRHLLAVLTSETDDYAFTLVTVLILRACGILIPLYIMVRIIESVQNRLQELHQDDEPECNETTSSRERDIEENGTQNPSLSEPVVINTSERRNSSSLNCHIGGMNFVSMKNGIQGCTVMMYMNTVIYL</sequence>
<evidence type="ECO:0000313" key="8">
    <source>
        <dbReference type="Proteomes" id="UP001202328"/>
    </source>
</evidence>
<accession>A0AAD4XKJ9</accession>
<keyword evidence="5" id="KW-0812">Transmembrane</keyword>
<dbReference type="SUPFAM" id="SSF57850">
    <property type="entry name" value="RING/U-box"/>
    <property type="match status" value="1"/>
</dbReference>
<dbReference type="FunFam" id="3.30.40.10:FF:000318">
    <property type="entry name" value="E3 ubiquitin-protein ligase MARCH4"/>
    <property type="match status" value="1"/>
</dbReference>
<evidence type="ECO:0000256" key="4">
    <source>
        <dbReference type="SAM" id="MobiDB-lite"/>
    </source>
</evidence>
<dbReference type="InterPro" id="IPR033275">
    <property type="entry name" value="MARCH-like"/>
</dbReference>
<keyword evidence="8" id="KW-1185">Reference proteome</keyword>
<dbReference type="Pfam" id="PF12906">
    <property type="entry name" value="RINGv"/>
    <property type="match status" value="1"/>
</dbReference>
<dbReference type="PROSITE" id="PS51292">
    <property type="entry name" value="ZF_RING_CH"/>
    <property type="match status" value="1"/>
</dbReference>
<keyword evidence="1" id="KW-0479">Metal-binding</keyword>
<protein>
    <recommendedName>
        <fullName evidence="6">RING-CH-type domain-containing protein</fullName>
    </recommendedName>
</protein>
<feature type="domain" description="RING-CH-type" evidence="6">
    <location>
        <begin position="14"/>
        <end position="77"/>
    </location>
</feature>
<dbReference type="PANTHER" id="PTHR23012">
    <property type="entry name" value="RING/FYVE/PHD ZINC FINGER DOMAIN-CONTAINING"/>
    <property type="match status" value="1"/>
</dbReference>
<dbReference type="SMART" id="SM00744">
    <property type="entry name" value="RINGv"/>
    <property type="match status" value="1"/>
</dbReference>